<name>A0ACC1TB44_9APHY</name>
<gene>
    <name evidence="1" type="ORF">NM688_g1447</name>
</gene>
<proteinExistence type="predicted"/>
<reference evidence="1" key="1">
    <citation type="submission" date="2022-07" db="EMBL/GenBank/DDBJ databases">
        <title>Genome Sequence of Phlebia brevispora.</title>
        <authorList>
            <person name="Buettner E."/>
        </authorList>
    </citation>
    <scope>NUCLEOTIDE SEQUENCE</scope>
    <source>
        <strain evidence="1">MPL23</strain>
    </source>
</reference>
<dbReference type="Proteomes" id="UP001148662">
    <property type="component" value="Unassembled WGS sequence"/>
</dbReference>
<protein>
    <submittedName>
        <fullName evidence="1">Uncharacterized protein</fullName>
    </submittedName>
</protein>
<dbReference type="EMBL" id="JANHOG010000154">
    <property type="protein sequence ID" value="KAJ3557483.1"/>
    <property type="molecule type" value="Genomic_DNA"/>
</dbReference>
<organism evidence="1 2">
    <name type="scientific">Phlebia brevispora</name>
    <dbReference type="NCBI Taxonomy" id="194682"/>
    <lineage>
        <taxon>Eukaryota</taxon>
        <taxon>Fungi</taxon>
        <taxon>Dikarya</taxon>
        <taxon>Basidiomycota</taxon>
        <taxon>Agaricomycotina</taxon>
        <taxon>Agaricomycetes</taxon>
        <taxon>Polyporales</taxon>
        <taxon>Meruliaceae</taxon>
        <taxon>Phlebia</taxon>
    </lineage>
</organism>
<keyword evidence="2" id="KW-1185">Reference proteome</keyword>
<comment type="caution">
    <text evidence="1">The sequence shown here is derived from an EMBL/GenBank/DDBJ whole genome shotgun (WGS) entry which is preliminary data.</text>
</comment>
<evidence type="ECO:0000313" key="1">
    <source>
        <dbReference type="EMBL" id="KAJ3557483.1"/>
    </source>
</evidence>
<sequence length="320" mass="33578">MSHRSRNWLQLLTSVAVLLLAELTVTRSTAQKIVVTNDDGWAVAQIRLEYEQLQAAGYDATVSAPAENGSGSGSLSVPALPLLFEPCEYNSCPIGSPAEGFNASNPRLNYINALPVDAARYGIQTLAPQFFNGAAPDLVVSGPNVGANLGIQVEFSGTIGAACEAVKDGVPSVAFSGADGSTAEESWMNIYTAPSSRTIVNATSYAQLTATFLAALFTQPPSTPTLLPSGVILNVNFPAVSPTCSRKDVQWVLTRVYPTLFFHDVVVCNNGGKLPEESSVIATGCFATVSIVDADTKLDADANAQGDVLERLVKLGFVCA</sequence>
<accession>A0ACC1TB44</accession>
<evidence type="ECO:0000313" key="2">
    <source>
        <dbReference type="Proteomes" id="UP001148662"/>
    </source>
</evidence>